<dbReference type="Proteomes" id="UP000596329">
    <property type="component" value="Chromosome"/>
</dbReference>
<accession>A0A7U2NFH1</accession>
<proteinExistence type="predicted"/>
<dbReference type="Gene3D" id="2.180.10.10">
    <property type="entry name" value="RHS repeat-associated core"/>
    <property type="match status" value="2"/>
</dbReference>
<dbReference type="PANTHER" id="PTHR32305">
    <property type="match status" value="1"/>
</dbReference>
<dbReference type="InterPro" id="IPR022385">
    <property type="entry name" value="Rhs_assc_core"/>
</dbReference>
<evidence type="ECO:0000313" key="2">
    <source>
        <dbReference type="EMBL" id="QRE04050.1"/>
    </source>
</evidence>
<dbReference type="NCBIfam" id="TIGR03696">
    <property type="entry name" value="Rhs_assc_core"/>
    <property type="match status" value="1"/>
</dbReference>
<sequence>MRRLQQMQVNSGTRTIINNAYNYDLVGNVLGIKNTAPVVNNTLGGSAEQNYQYDELYRLKTATGSYTGEFTQANYQLNMSYNNLHNITKKELIHTVNGQQKGYTLHYDYGNTEHPNAPNAITEVGKPEPRKYTYDGNGNPTNYSEFNSFRKMTWDEENRLMGINDNGKLHIYSYDANGERVIKSNGDSQNVTINGTNAATLNHFENYTAYVSPYFVVNKGKFTKHYFEGAGRVTSKIGEGTFKQPAKITAGGYNYGQLSALQQQAIDAYIASLGIPPGPITQQGIYASPQLTGQPYPSAPAQNANENQEPPQGWPRQPVFNAPNDVPGPPVQFGPPITPTDVKAGEGFVGNGLPEKDVFYYHPDHLGSSSYISTLNGQISQHVEYIAFGEVLFEEHSSSFKSPYLFNGKELDRETNLSYYGARYLDMKTSLWLSVDPLAEIKPNFSSFNYCSNNPINNIDPKGLTDYKVDGEVQTINDGHNDVVMTVSQKEFNKLQNKFDKGGTRYERYMNKLSTQNGFTTSGTYADSETGSTGISITQHKAGGDSYSDWSTNNTISEQITKGNDIAGAVLEAGFKGGSALGVLSKQAGYQLSAIKLGIAFQNDKQTFGYQTQVATGQVAGGVLGGIIGTKIGFVAGGWIGGGIGFLCGGMGAIPGVLIGQSVGAAIGAYLGADYGSDLGKKGAIKLGEKLEK</sequence>
<evidence type="ECO:0000256" key="1">
    <source>
        <dbReference type="SAM" id="MobiDB-lite"/>
    </source>
</evidence>
<gene>
    <name evidence="2" type="ORF">H0H26_00090</name>
</gene>
<dbReference type="RefSeq" id="WP_238406405.1">
    <property type="nucleotide sequence ID" value="NZ_CP059075.1"/>
</dbReference>
<dbReference type="InterPro" id="IPR050708">
    <property type="entry name" value="T6SS_VgrG/RHS"/>
</dbReference>
<feature type="compositionally biased region" description="Polar residues" evidence="1">
    <location>
        <begin position="284"/>
        <end position="310"/>
    </location>
</feature>
<dbReference type="AlphaFoldDB" id="A0A7U2NFH1"/>
<reference evidence="2 3" key="1">
    <citation type="submission" date="2020-07" db="EMBL/GenBank/DDBJ databases">
        <title>Genomic characterization of Flavobacterium psychrophilum strains.</title>
        <authorList>
            <person name="Castillo D."/>
            <person name="Jorgensen J."/>
            <person name="Middelboe M."/>
        </authorList>
    </citation>
    <scope>NUCLEOTIDE SEQUENCE [LARGE SCALE GENOMIC DNA]</scope>
    <source>
        <strain evidence="2 3">FPS-R7</strain>
    </source>
</reference>
<protein>
    <submittedName>
        <fullName evidence="2">RHS repeat-associated core domain-containing protein</fullName>
    </submittedName>
</protein>
<name>A0A7U2NFH1_FLAPS</name>
<dbReference type="EMBL" id="CP059075">
    <property type="protein sequence ID" value="QRE04050.1"/>
    <property type="molecule type" value="Genomic_DNA"/>
</dbReference>
<evidence type="ECO:0000313" key="3">
    <source>
        <dbReference type="Proteomes" id="UP000596329"/>
    </source>
</evidence>
<dbReference type="PANTHER" id="PTHR32305:SF15">
    <property type="entry name" value="PROTEIN RHSA-RELATED"/>
    <property type="match status" value="1"/>
</dbReference>
<organism evidence="2 3">
    <name type="scientific">Flavobacterium psychrophilum</name>
    <dbReference type="NCBI Taxonomy" id="96345"/>
    <lineage>
        <taxon>Bacteria</taxon>
        <taxon>Pseudomonadati</taxon>
        <taxon>Bacteroidota</taxon>
        <taxon>Flavobacteriia</taxon>
        <taxon>Flavobacteriales</taxon>
        <taxon>Flavobacteriaceae</taxon>
        <taxon>Flavobacterium</taxon>
    </lineage>
</organism>
<feature type="region of interest" description="Disordered" evidence="1">
    <location>
        <begin position="284"/>
        <end position="315"/>
    </location>
</feature>